<reference evidence="2" key="1">
    <citation type="submission" date="2016-11" db="EMBL/GenBank/DDBJ databases">
        <authorList>
            <person name="Varghese N."/>
            <person name="Submissions S."/>
        </authorList>
    </citation>
    <scope>NUCLEOTIDE SEQUENCE [LARGE SCALE GENOMIC DNA]</scope>
    <source>
        <strain evidence="2">DSM 19514</strain>
    </source>
</reference>
<sequence>MARDVYGLKAVSINSFYHFGSTVDVRLKEHMKTVVVGKRL</sequence>
<dbReference type="EMBL" id="FQUL01000068">
    <property type="protein sequence ID" value="SHF04781.1"/>
    <property type="molecule type" value="Genomic_DNA"/>
</dbReference>
<accession>A0A1M4YGB9</accession>
<proteinExistence type="predicted"/>
<dbReference type="AlphaFoldDB" id="A0A1M4YGB9"/>
<organism evidence="1 2">
    <name type="scientific">Ferrithrix thermotolerans DSM 19514</name>
    <dbReference type="NCBI Taxonomy" id="1121881"/>
    <lineage>
        <taxon>Bacteria</taxon>
        <taxon>Bacillati</taxon>
        <taxon>Actinomycetota</taxon>
        <taxon>Acidimicrobiia</taxon>
        <taxon>Acidimicrobiales</taxon>
        <taxon>Acidimicrobiaceae</taxon>
        <taxon>Ferrithrix</taxon>
    </lineage>
</organism>
<protein>
    <submittedName>
        <fullName evidence="1">Uncharacterized protein</fullName>
    </submittedName>
</protein>
<evidence type="ECO:0000313" key="2">
    <source>
        <dbReference type="Proteomes" id="UP000184295"/>
    </source>
</evidence>
<keyword evidence="2" id="KW-1185">Reference proteome</keyword>
<dbReference type="Proteomes" id="UP000184295">
    <property type="component" value="Unassembled WGS sequence"/>
</dbReference>
<evidence type="ECO:0000313" key="1">
    <source>
        <dbReference type="EMBL" id="SHF04781.1"/>
    </source>
</evidence>
<name>A0A1M4YGB9_9ACTN</name>
<gene>
    <name evidence="1" type="ORF">SAMN02745225_02334</name>
</gene>